<dbReference type="RefSeq" id="WP_184742766.1">
    <property type="nucleotide sequence ID" value="NZ_JACHGJ010000001.1"/>
</dbReference>
<proteinExistence type="predicted"/>
<sequence length="87" mass="9929">MKLLAINNVTKKDSPIYYRNEYNAKTEFLLIGSETVSIPIFFSIEMAPTGEKTVEVKIMGKIDYPLVPILQIIKKEIISMEKEGLLH</sequence>
<evidence type="ECO:0000313" key="1">
    <source>
        <dbReference type="EMBL" id="MBB6478693.1"/>
    </source>
</evidence>
<reference evidence="1 2" key="1">
    <citation type="submission" date="2020-08" db="EMBL/GenBank/DDBJ databases">
        <title>Genomic Encyclopedia of Type Strains, Phase IV (KMG-IV): sequencing the most valuable type-strain genomes for metagenomic binning, comparative biology and taxonomic classification.</title>
        <authorList>
            <person name="Goeker M."/>
        </authorList>
    </citation>
    <scope>NUCLEOTIDE SEQUENCE [LARGE SCALE GENOMIC DNA]</scope>
    <source>
        <strain evidence="1 2">DSM 2461</strain>
    </source>
</reference>
<dbReference type="EMBL" id="JACHGJ010000001">
    <property type="protein sequence ID" value="MBB6478693.1"/>
    <property type="molecule type" value="Genomic_DNA"/>
</dbReference>
<keyword evidence="2" id="KW-1185">Reference proteome</keyword>
<name>A0A841R4H5_9SPIO</name>
<gene>
    <name evidence="1" type="ORF">HNR50_000326</name>
</gene>
<accession>A0A841R4H5</accession>
<dbReference type="AlphaFoldDB" id="A0A841R4H5"/>
<protein>
    <submittedName>
        <fullName evidence="1">Uncharacterized protein</fullName>
    </submittedName>
</protein>
<comment type="caution">
    <text evidence="1">The sequence shown here is derived from an EMBL/GenBank/DDBJ whole genome shotgun (WGS) entry which is preliminary data.</text>
</comment>
<evidence type="ECO:0000313" key="2">
    <source>
        <dbReference type="Proteomes" id="UP000587760"/>
    </source>
</evidence>
<dbReference type="Proteomes" id="UP000587760">
    <property type="component" value="Unassembled WGS sequence"/>
</dbReference>
<organism evidence="1 2">
    <name type="scientific">Spirochaeta isovalerica</name>
    <dbReference type="NCBI Taxonomy" id="150"/>
    <lineage>
        <taxon>Bacteria</taxon>
        <taxon>Pseudomonadati</taxon>
        <taxon>Spirochaetota</taxon>
        <taxon>Spirochaetia</taxon>
        <taxon>Spirochaetales</taxon>
        <taxon>Spirochaetaceae</taxon>
        <taxon>Spirochaeta</taxon>
    </lineage>
</organism>